<reference evidence="1 2" key="1">
    <citation type="journal article" date="2020" name="Phytopathology">
        <title>Genome Sequence Resources of Colletotrichum truncatum, C. plurivorum, C. musicola, and C. sojae: Four Species Pathogenic to Soybean (Glycine max).</title>
        <authorList>
            <person name="Rogerio F."/>
            <person name="Boufleur T.R."/>
            <person name="Ciampi-Guillardi M."/>
            <person name="Sukno S.A."/>
            <person name="Thon M.R."/>
            <person name="Massola Junior N.S."/>
            <person name="Baroncelli R."/>
        </authorList>
    </citation>
    <scope>NUCLEOTIDE SEQUENCE [LARGE SCALE GENOMIC DNA]</scope>
    <source>
        <strain evidence="1 2">CMES1059</strain>
    </source>
</reference>
<protein>
    <submittedName>
        <fullName evidence="1">Uncharacterized protein</fullName>
    </submittedName>
</protein>
<accession>A0ACC3YI10</accession>
<comment type="caution">
    <text evidence="1">The sequence shown here is derived from an EMBL/GenBank/DDBJ whole genome shotgun (WGS) entry which is preliminary data.</text>
</comment>
<evidence type="ECO:0000313" key="1">
    <source>
        <dbReference type="EMBL" id="KAL0931499.1"/>
    </source>
</evidence>
<gene>
    <name evidence="1" type="ORF">CTRU02_214234</name>
</gene>
<sequence length="735" mass="80574">MASSIVSYDSVHVAHEGYLEKAKKFFKYGEDFNPQESFYGNALQAAAAERNVKVVRRLLKARADVNAEGGHYGNALQAAAYANSLEVINMLLDAGADVNAKGGHYGNALQAAALMGSFEALERLLEAGADVNAEGGQYGNALLAATALSIDSKVVDKLLEAGANVNAKGGQYGNALQAAAVQGDFEVVERLLEAGADIKAQGGRFGSAFQAAAWSGDLQVVEKLLEAGADVNAGGGECENALQAAAYSRSLEVVNKILETGADVNAEGGHYGNALQAAAYAGGLEIVNTLLETGAEINAEGGHYGNALQAATGSWMSNLKVVNKLLEAGADVNAEGGQYGTSLHAATTRKATDIVKTLIKNHARANIRDFDGLYPLQLAIQQRDSKTIDELLPESRDCLMSIKASEWRSCLRGSTNHLELWYNPSPVIKNVPEKAIQSRNYPLSFGNGRMTAVSNDFMVTDVDSKRIFLLADGNLISSPDTGFYCRWWEKVFSAYVGWEWKSHSGVFVNKKTLSGFLKEHYFVECRFTSISIALPSLEDSIWSDTDALWDFDELRKTHGILWIMTMSEDTSKHGNILESKAFFSTSEYAQVPPYASALLLPLVEELEDIWKGTFQRAEERLSNMRIKLLKSEGLNSKLIRSLLNDSLLWDEIEKTFEKQILDLVDFDQRLRSLSLLHEMNRAVSEDAGERLVERVETPEMKDMDNFSNRIDDLRILKHVKLPMLKETSQNLIQLV</sequence>
<evidence type="ECO:0000313" key="2">
    <source>
        <dbReference type="Proteomes" id="UP000805649"/>
    </source>
</evidence>
<organism evidence="1 2">
    <name type="scientific">Colletotrichum truncatum</name>
    <name type="common">Anthracnose fungus</name>
    <name type="synonym">Colletotrichum capsici</name>
    <dbReference type="NCBI Taxonomy" id="5467"/>
    <lineage>
        <taxon>Eukaryota</taxon>
        <taxon>Fungi</taxon>
        <taxon>Dikarya</taxon>
        <taxon>Ascomycota</taxon>
        <taxon>Pezizomycotina</taxon>
        <taxon>Sordariomycetes</taxon>
        <taxon>Hypocreomycetidae</taxon>
        <taxon>Glomerellales</taxon>
        <taxon>Glomerellaceae</taxon>
        <taxon>Colletotrichum</taxon>
        <taxon>Colletotrichum truncatum species complex</taxon>
    </lineage>
</organism>
<keyword evidence="2" id="KW-1185">Reference proteome</keyword>
<dbReference type="Proteomes" id="UP000805649">
    <property type="component" value="Unassembled WGS sequence"/>
</dbReference>
<name>A0ACC3YI10_COLTU</name>
<proteinExistence type="predicted"/>
<dbReference type="EMBL" id="VUJX02000010">
    <property type="protein sequence ID" value="KAL0931499.1"/>
    <property type="molecule type" value="Genomic_DNA"/>
</dbReference>